<comment type="caution">
    <text evidence="2">The sequence shown here is derived from an EMBL/GenBank/DDBJ whole genome shotgun (WGS) entry which is preliminary data.</text>
</comment>
<feature type="non-terminal residue" evidence="2">
    <location>
        <position position="1"/>
    </location>
</feature>
<dbReference type="InterPro" id="IPR002560">
    <property type="entry name" value="Transposase_DDE"/>
</dbReference>
<name>A0A3A6TTP9_LEGPN</name>
<evidence type="ECO:0000313" key="2">
    <source>
        <dbReference type="EMBL" id="RJY24622.1"/>
    </source>
</evidence>
<dbReference type="RefSeq" id="WP_136644963.1">
    <property type="nucleotide sequence ID" value="NZ_QWDR01000012.1"/>
</dbReference>
<organism evidence="2 3">
    <name type="scientific">Legionella pneumophila subsp. pneumophila</name>
    <dbReference type="NCBI Taxonomy" id="91891"/>
    <lineage>
        <taxon>Bacteria</taxon>
        <taxon>Pseudomonadati</taxon>
        <taxon>Pseudomonadota</taxon>
        <taxon>Gammaproteobacteria</taxon>
        <taxon>Legionellales</taxon>
        <taxon>Legionellaceae</taxon>
        <taxon>Legionella</taxon>
    </lineage>
</organism>
<gene>
    <name evidence="2" type="ORF">D1H98_17015</name>
</gene>
<dbReference type="Proteomes" id="UP000277145">
    <property type="component" value="Unassembled WGS sequence"/>
</dbReference>
<feature type="domain" description="Transposase IS204/IS1001/IS1096/IS1165 DDE" evidence="1">
    <location>
        <begin position="1"/>
        <end position="55"/>
    </location>
</feature>
<accession>A0A3A6TTP9</accession>
<dbReference type="EMBL" id="QWDR01000012">
    <property type="protein sequence ID" value="RJY24622.1"/>
    <property type="molecule type" value="Genomic_DNA"/>
</dbReference>
<reference evidence="2 3" key="1">
    <citation type="submission" date="2018-08" db="EMBL/GenBank/DDBJ databases">
        <title>Genome Sequences of Legionella pneumophila subsp. pneumophila Isolates, Recovered from a Drinking Water System in a Large Builging.</title>
        <authorList>
            <person name="Gomez-Alvarez V."/>
            <person name="Boczek L."/>
            <person name="King D."/>
            <person name="Pemberton A."/>
            <person name="Pfaller S."/>
            <person name="Rodgers M."/>
            <person name="Santodomingo J."/>
            <person name="Revetta R."/>
        </authorList>
    </citation>
    <scope>NUCLEOTIDE SEQUENCE [LARGE SCALE GENOMIC DNA]</scope>
    <source>
        <strain evidence="2 3">L01C.1</strain>
    </source>
</reference>
<evidence type="ECO:0000313" key="3">
    <source>
        <dbReference type="Proteomes" id="UP000277145"/>
    </source>
</evidence>
<protein>
    <submittedName>
        <fullName evidence="2">ISL3 family transposase</fullName>
    </submittedName>
</protein>
<sequence length="60" mass="7468">LKTLGKTLYQWREEVVRMWRFTKNNGITEGFHRKMKLIQRRAYGFRNFENYRLRVKVLCS</sequence>
<proteinExistence type="predicted"/>
<dbReference type="AlphaFoldDB" id="A0A3A6TTP9"/>
<dbReference type="Pfam" id="PF01610">
    <property type="entry name" value="DDE_Tnp_ISL3"/>
    <property type="match status" value="1"/>
</dbReference>
<evidence type="ECO:0000259" key="1">
    <source>
        <dbReference type="Pfam" id="PF01610"/>
    </source>
</evidence>